<sequence>SQSSDLVVHEQLHDGEKAYKCRECERSFSRRSHLICHQRIHTREWSYECGECGK</sequence>
<dbReference type="PROSITE" id="PS00028">
    <property type="entry name" value="ZINC_FINGER_C2H2_1"/>
    <property type="match status" value="1"/>
</dbReference>
<evidence type="ECO:0000259" key="8">
    <source>
        <dbReference type="PROSITE" id="PS50157"/>
    </source>
</evidence>
<evidence type="ECO:0000256" key="3">
    <source>
        <dbReference type="ARBA" id="ARBA00022737"/>
    </source>
</evidence>
<dbReference type="Proteomes" id="UP000540150">
    <property type="component" value="Unassembled WGS sequence"/>
</dbReference>
<organism evidence="9 10">
    <name type="scientific">Eulacestoma nigropectus</name>
    <name type="common">wattled ploughbill</name>
    <dbReference type="NCBI Taxonomy" id="461239"/>
    <lineage>
        <taxon>Eukaryota</taxon>
        <taxon>Metazoa</taxon>
        <taxon>Chordata</taxon>
        <taxon>Craniata</taxon>
        <taxon>Vertebrata</taxon>
        <taxon>Euteleostomi</taxon>
        <taxon>Archelosauria</taxon>
        <taxon>Archosauria</taxon>
        <taxon>Dinosauria</taxon>
        <taxon>Saurischia</taxon>
        <taxon>Theropoda</taxon>
        <taxon>Coelurosauria</taxon>
        <taxon>Aves</taxon>
        <taxon>Neognathae</taxon>
        <taxon>Neoaves</taxon>
        <taxon>Telluraves</taxon>
        <taxon>Australaves</taxon>
        <taxon>Passeriformes</taxon>
        <taxon>Corvoidea</taxon>
        <taxon>Pachycephalidae</taxon>
        <taxon>Eulacestoma</taxon>
    </lineage>
</organism>
<dbReference type="GO" id="GO:0005634">
    <property type="term" value="C:nucleus"/>
    <property type="evidence" value="ECO:0007669"/>
    <property type="project" value="UniProtKB-SubCell"/>
</dbReference>
<evidence type="ECO:0000256" key="5">
    <source>
        <dbReference type="ARBA" id="ARBA00022833"/>
    </source>
</evidence>
<dbReference type="GO" id="GO:0000981">
    <property type="term" value="F:DNA-binding transcription factor activity, RNA polymerase II-specific"/>
    <property type="evidence" value="ECO:0007669"/>
    <property type="project" value="TreeGrafter"/>
</dbReference>
<comment type="subcellular location">
    <subcellularLocation>
        <location evidence="1">Nucleus</location>
    </subcellularLocation>
</comment>
<name>A0A7K8DAF8_9CORV</name>
<dbReference type="GO" id="GO:0008270">
    <property type="term" value="F:zinc ion binding"/>
    <property type="evidence" value="ECO:0007669"/>
    <property type="project" value="UniProtKB-KW"/>
</dbReference>
<keyword evidence="3" id="KW-0677">Repeat</keyword>
<evidence type="ECO:0000313" key="10">
    <source>
        <dbReference type="Proteomes" id="UP000540150"/>
    </source>
</evidence>
<protein>
    <submittedName>
        <fullName evidence="9">ZKSC1 protein</fullName>
    </submittedName>
</protein>
<dbReference type="Gene3D" id="3.30.160.60">
    <property type="entry name" value="Classic Zinc Finger"/>
    <property type="match status" value="2"/>
</dbReference>
<dbReference type="FunFam" id="3.30.160.60:FF:000506">
    <property type="entry name" value="Zinc finger protein 23"/>
    <property type="match status" value="1"/>
</dbReference>
<dbReference type="EMBL" id="VZTE01004291">
    <property type="protein sequence ID" value="NXB36431.1"/>
    <property type="molecule type" value="Genomic_DNA"/>
</dbReference>
<dbReference type="InterPro" id="IPR036236">
    <property type="entry name" value="Znf_C2H2_sf"/>
</dbReference>
<comment type="caution">
    <text evidence="9">The sequence shown here is derived from an EMBL/GenBank/DDBJ whole genome shotgun (WGS) entry which is preliminary data.</text>
</comment>
<dbReference type="PANTHER" id="PTHR23226">
    <property type="entry name" value="ZINC FINGER AND SCAN DOMAIN-CONTAINING"/>
    <property type="match status" value="1"/>
</dbReference>
<dbReference type="GO" id="GO:0000978">
    <property type="term" value="F:RNA polymerase II cis-regulatory region sequence-specific DNA binding"/>
    <property type="evidence" value="ECO:0007669"/>
    <property type="project" value="TreeGrafter"/>
</dbReference>
<evidence type="ECO:0000256" key="6">
    <source>
        <dbReference type="ARBA" id="ARBA00023242"/>
    </source>
</evidence>
<dbReference type="InterPro" id="IPR013087">
    <property type="entry name" value="Znf_C2H2_type"/>
</dbReference>
<dbReference type="AlphaFoldDB" id="A0A7K8DAF8"/>
<dbReference type="PROSITE" id="PS50157">
    <property type="entry name" value="ZINC_FINGER_C2H2_2"/>
    <property type="match status" value="1"/>
</dbReference>
<evidence type="ECO:0000313" key="9">
    <source>
        <dbReference type="EMBL" id="NXB36431.1"/>
    </source>
</evidence>
<dbReference type="SUPFAM" id="SSF57667">
    <property type="entry name" value="beta-beta-alpha zinc fingers"/>
    <property type="match status" value="1"/>
</dbReference>
<keyword evidence="6" id="KW-0539">Nucleus</keyword>
<feature type="domain" description="C2H2-type" evidence="8">
    <location>
        <begin position="19"/>
        <end position="46"/>
    </location>
</feature>
<proteinExistence type="predicted"/>
<gene>
    <name evidence="9" type="primary">Zkscan1</name>
    <name evidence="9" type="ORF">EULNIG_R03048</name>
</gene>
<feature type="non-terminal residue" evidence="9">
    <location>
        <position position="1"/>
    </location>
</feature>
<evidence type="ECO:0000256" key="7">
    <source>
        <dbReference type="PROSITE-ProRule" id="PRU00042"/>
    </source>
</evidence>
<dbReference type="PANTHER" id="PTHR23226:SF416">
    <property type="entry name" value="FI01424P"/>
    <property type="match status" value="1"/>
</dbReference>
<reference evidence="9 10" key="1">
    <citation type="submission" date="2019-09" db="EMBL/GenBank/DDBJ databases">
        <title>Bird 10,000 Genomes (B10K) Project - Family phase.</title>
        <authorList>
            <person name="Zhang G."/>
        </authorList>
    </citation>
    <scope>NUCLEOTIDE SEQUENCE [LARGE SCALE GENOMIC DNA]</scope>
    <source>
        <strain evidence="9">B10K-DU-029-39</strain>
        <tissue evidence="9">Heart or muscle</tissue>
    </source>
</reference>
<accession>A0A7K8DAF8</accession>
<evidence type="ECO:0000256" key="1">
    <source>
        <dbReference type="ARBA" id="ARBA00004123"/>
    </source>
</evidence>
<keyword evidence="4 7" id="KW-0863">Zinc-finger</keyword>
<evidence type="ECO:0000256" key="2">
    <source>
        <dbReference type="ARBA" id="ARBA00022723"/>
    </source>
</evidence>
<keyword evidence="10" id="KW-1185">Reference proteome</keyword>
<keyword evidence="5" id="KW-0862">Zinc</keyword>
<feature type="non-terminal residue" evidence="9">
    <location>
        <position position="54"/>
    </location>
</feature>
<keyword evidence="2" id="KW-0479">Metal-binding</keyword>
<evidence type="ECO:0000256" key="4">
    <source>
        <dbReference type="ARBA" id="ARBA00022771"/>
    </source>
</evidence>